<feature type="region of interest" description="Disordered" evidence="1">
    <location>
        <begin position="20"/>
        <end position="66"/>
    </location>
</feature>
<evidence type="ECO:0000256" key="1">
    <source>
        <dbReference type="SAM" id="MobiDB-lite"/>
    </source>
</evidence>
<protein>
    <submittedName>
        <fullName evidence="2">Uncharacterized protein</fullName>
    </submittedName>
</protein>
<gene>
    <name evidence="2" type="ORF">GLP15_1680</name>
</gene>
<evidence type="ECO:0000313" key="2">
    <source>
        <dbReference type="EMBL" id="EFO65580.1"/>
    </source>
</evidence>
<feature type="region of interest" description="Disordered" evidence="1">
    <location>
        <begin position="139"/>
        <end position="171"/>
    </location>
</feature>
<organism evidence="2 3">
    <name type="scientific">Giardia intestinalis (strain P15)</name>
    <name type="common">Giardia lamblia</name>
    <dbReference type="NCBI Taxonomy" id="658858"/>
    <lineage>
        <taxon>Eukaryota</taxon>
        <taxon>Metamonada</taxon>
        <taxon>Diplomonadida</taxon>
        <taxon>Hexamitidae</taxon>
        <taxon>Giardiinae</taxon>
        <taxon>Giardia</taxon>
    </lineage>
</organism>
<dbReference type="VEuPathDB" id="GiardiaDB:GLP15_1680"/>
<feature type="compositionally biased region" description="Polar residues" evidence="1">
    <location>
        <begin position="49"/>
        <end position="65"/>
    </location>
</feature>
<feature type="compositionally biased region" description="Low complexity" evidence="1">
    <location>
        <begin position="160"/>
        <end position="171"/>
    </location>
</feature>
<reference evidence="2 3" key="1">
    <citation type="journal article" date="2010" name="BMC Genomics">
        <title>Genome analysis and comparative genomics of a Giardia intestinalis assemblage E isolate.</title>
        <authorList>
            <person name="Jerlstrom-Hultqvist J."/>
            <person name="Franzen O."/>
            <person name="Ankarklev J."/>
            <person name="Xu F."/>
            <person name="Nohynkova E."/>
            <person name="Andersson J.O."/>
            <person name="Svard S.G."/>
            <person name="Andersson B."/>
        </authorList>
    </citation>
    <scope>NUCLEOTIDE SEQUENCE [LARGE SCALE GENOMIC DNA]</scope>
    <source>
        <strain evidence="2 3">P15</strain>
    </source>
</reference>
<name>E1EW00_GIAIA</name>
<feature type="region of interest" description="Disordered" evidence="1">
    <location>
        <begin position="202"/>
        <end position="242"/>
    </location>
</feature>
<evidence type="ECO:0000313" key="3">
    <source>
        <dbReference type="Proteomes" id="UP000008974"/>
    </source>
</evidence>
<proteinExistence type="predicted"/>
<dbReference type="OMA" id="NHMAIEA"/>
<dbReference type="Proteomes" id="UP000008974">
    <property type="component" value="Unassembled WGS sequence"/>
</dbReference>
<dbReference type="EMBL" id="ACVC01000023">
    <property type="protein sequence ID" value="EFO65580.1"/>
    <property type="molecule type" value="Genomic_DNA"/>
</dbReference>
<sequence>MRSLLTKFAAHSNNRVLSGTSLATNIPDQALKTPPPPPISLPRRDKGPSRSNSTGISLNSTSSLKVDTALHEREGSSIRQRAFTLGTLPNLPVQTTARIYKLDERAPESLDKDLLRAHSGLPPRKASFDISDIRTENPLLNHITPNTEIEDGSSDSNRHSISSPITSGPPITGLVSISRPLRTQSALAVLPLGKTLDHAKRISSRPSSELIQNSTQSITVNDHSSSTPVGTTGSAREPVQEAAQEEKVVYPILHSMTPRDQVAIKKQLTAAISRSSVFDSTTSLFITTYKQANGKEYRIYTKEAWPALNTAQQRKPRATTRSILWLHKLISAIISDRYKELFMSANKKEDCSISDDFNCFLFRYMKKKYCTSSEMKKATKELMETLTQHKEVIYSQIFAILLKPLNHMAIEALLILVYLQYIDKDANFSVHNPQIYNNIIGKLRQLDISVALRDFFINQFRQFQQEFKDDTVTDFVQFLVSMDAELDLVVSGQKRLTSLDVHKSEEQIHKPSTVLQLVDKHHQESLVPIAEANHTPTFTSAPPPILTACTSPEGQLSPLSTAPSPLPPLHYSNVINEVGHAAITPSLQSPTMALTVPVESPKLVSPTTGSMRKIASASVIRERTACSPLRRRSSMHNELRGPQGLDILIHGAQRFERQIADDSHFEFTEKDRRVRFDTTIRGIKYTCGKGERGFHRNVLGNDSRVESTDLLSFFEILKLG</sequence>
<comment type="caution">
    <text evidence="2">The sequence shown here is derived from an EMBL/GenBank/DDBJ whole genome shotgun (WGS) entry which is preliminary data.</text>
</comment>
<dbReference type="AlphaFoldDB" id="E1EW00"/>
<dbReference type="OrthoDB" id="10254841at2759"/>
<feature type="compositionally biased region" description="Polar residues" evidence="1">
    <location>
        <begin position="204"/>
        <end position="234"/>
    </location>
</feature>
<accession>E1EW00</accession>